<feature type="region of interest" description="Disordered" evidence="1">
    <location>
        <begin position="1"/>
        <end position="30"/>
    </location>
</feature>
<name>A0A4C1YS37_EUMVA</name>
<evidence type="ECO:0000256" key="1">
    <source>
        <dbReference type="SAM" id="MobiDB-lite"/>
    </source>
</evidence>
<keyword evidence="3" id="KW-1185">Reference proteome</keyword>
<protein>
    <submittedName>
        <fullName evidence="2">Uncharacterized protein</fullName>
    </submittedName>
</protein>
<evidence type="ECO:0000313" key="3">
    <source>
        <dbReference type="Proteomes" id="UP000299102"/>
    </source>
</evidence>
<feature type="compositionally biased region" description="Basic residues" evidence="1">
    <location>
        <begin position="9"/>
        <end position="23"/>
    </location>
</feature>
<feature type="region of interest" description="Disordered" evidence="1">
    <location>
        <begin position="44"/>
        <end position="86"/>
    </location>
</feature>
<gene>
    <name evidence="2" type="ORF">EVAR_60394_1</name>
</gene>
<dbReference type="AlphaFoldDB" id="A0A4C1YS37"/>
<reference evidence="2 3" key="1">
    <citation type="journal article" date="2019" name="Commun. Biol.">
        <title>The bagworm genome reveals a unique fibroin gene that provides high tensile strength.</title>
        <authorList>
            <person name="Kono N."/>
            <person name="Nakamura H."/>
            <person name="Ohtoshi R."/>
            <person name="Tomita M."/>
            <person name="Numata K."/>
            <person name="Arakawa K."/>
        </authorList>
    </citation>
    <scope>NUCLEOTIDE SEQUENCE [LARGE SCALE GENOMIC DNA]</scope>
</reference>
<proteinExistence type="predicted"/>
<organism evidence="2 3">
    <name type="scientific">Eumeta variegata</name>
    <name type="common">Bagworm moth</name>
    <name type="synonym">Eumeta japonica</name>
    <dbReference type="NCBI Taxonomy" id="151549"/>
    <lineage>
        <taxon>Eukaryota</taxon>
        <taxon>Metazoa</taxon>
        <taxon>Ecdysozoa</taxon>
        <taxon>Arthropoda</taxon>
        <taxon>Hexapoda</taxon>
        <taxon>Insecta</taxon>
        <taxon>Pterygota</taxon>
        <taxon>Neoptera</taxon>
        <taxon>Endopterygota</taxon>
        <taxon>Lepidoptera</taxon>
        <taxon>Glossata</taxon>
        <taxon>Ditrysia</taxon>
        <taxon>Tineoidea</taxon>
        <taxon>Psychidae</taxon>
        <taxon>Oiketicinae</taxon>
        <taxon>Eumeta</taxon>
    </lineage>
</organism>
<sequence length="92" mass="10416">MRQSPSPQQKRRPFRSLRGHSRYTRGQYSIDDRANSVYGFRYISGPGPRDEVPSIGSSGQNERASPDSALERRFEATPPRGRRPHYGVVVAL</sequence>
<dbReference type="EMBL" id="BGZK01001342">
    <property type="protein sequence ID" value="GBP77682.1"/>
    <property type="molecule type" value="Genomic_DNA"/>
</dbReference>
<accession>A0A4C1YS37</accession>
<dbReference type="Proteomes" id="UP000299102">
    <property type="component" value="Unassembled WGS sequence"/>
</dbReference>
<evidence type="ECO:0000313" key="2">
    <source>
        <dbReference type="EMBL" id="GBP77682.1"/>
    </source>
</evidence>
<comment type="caution">
    <text evidence="2">The sequence shown here is derived from an EMBL/GenBank/DDBJ whole genome shotgun (WGS) entry which is preliminary data.</text>
</comment>